<feature type="domain" description="Non-reducing end beta-L-arabinofuranosidase-like GH127 middle" evidence="1">
    <location>
        <begin position="18"/>
        <end position="118"/>
    </location>
</feature>
<organism evidence="2 3">
    <name type="scientific">Adineta steineri</name>
    <dbReference type="NCBI Taxonomy" id="433720"/>
    <lineage>
        <taxon>Eukaryota</taxon>
        <taxon>Metazoa</taxon>
        <taxon>Spiralia</taxon>
        <taxon>Gnathifera</taxon>
        <taxon>Rotifera</taxon>
        <taxon>Eurotatoria</taxon>
        <taxon>Bdelloidea</taxon>
        <taxon>Adinetida</taxon>
        <taxon>Adinetidae</taxon>
        <taxon>Adineta</taxon>
    </lineage>
</organism>
<evidence type="ECO:0000313" key="3">
    <source>
        <dbReference type="Proteomes" id="UP000663881"/>
    </source>
</evidence>
<name>A0A820Q3T9_9BILA</name>
<gene>
    <name evidence="2" type="ORF">OKA104_LOCUS52231</name>
</gene>
<evidence type="ECO:0000259" key="1">
    <source>
        <dbReference type="Pfam" id="PF20736"/>
    </source>
</evidence>
<accession>A0A820Q3T9</accession>
<protein>
    <recommendedName>
        <fullName evidence="1">Non-reducing end beta-L-arabinofuranosidase-like GH127 middle domain-containing protein</fullName>
    </recommendedName>
</protein>
<comment type="caution">
    <text evidence="2">The sequence shown here is derived from an EMBL/GenBank/DDBJ whole genome shotgun (WGS) entry which is preliminary data.</text>
</comment>
<evidence type="ECO:0000313" key="2">
    <source>
        <dbReference type="EMBL" id="CAF4415959.1"/>
    </source>
</evidence>
<dbReference type="Pfam" id="PF20736">
    <property type="entry name" value="Glyco_hydro127M"/>
    <property type="match status" value="1"/>
</dbReference>
<dbReference type="PANTHER" id="PTHR43465:SF2">
    <property type="entry name" value="DUF1680 DOMAIN PROTEIN (AFU_ORTHOLOGUE AFUA_1G08910)"/>
    <property type="match status" value="1"/>
</dbReference>
<dbReference type="PANTHER" id="PTHR43465">
    <property type="entry name" value="DUF1680 DOMAIN PROTEIN (AFU_ORTHOLOGUE AFUA_1G08910)"/>
    <property type="match status" value="1"/>
</dbReference>
<dbReference type="EMBL" id="CAJOAY010029922">
    <property type="protein sequence ID" value="CAF4415959.1"/>
    <property type="molecule type" value="Genomic_DNA"/>
</dbReference>
<reference evidence="2" key="1">
    <citation type="submission" date="2021-02" db="EMBL/GenBank/DDBJ databases">
        <authorList>
            <person name="Nowell W R."/>
        </authorList>
    </citation>
    <scope>NUCLEOTIDE SEQUENCE</scope>
</reference>
<dbReference type="InterPro" id="IPR049046">
    <property type="entry name" value="Beta-AFase-like_GH127_middle"/>
</dbReference>
<feature type="non-terminal residue" evidence="2">
    <location>
        <position position="170"/>
    </location>
</feature>
<proteinExistence type="predicted"/>
<dbReference type="AlphaFoldDB" id="A0A820Q3T9"/>
<sequence>GWPYYAEEAWLATYDGGLCASLYVSSQVTAFVGTNNRSQVTIIEETDYPFDGKVEFRFQLTTSTQFKLYLRIPRWCRKAPTLSLNGNVIFNQKTPDDGSYLILDRVWVNDDVLSFTIPLQLNTKTWTSNHNAVSISYGPLTFSLAINEQYNRIGGTDDWPEYEVISKSNW</sequence>
<dbReference type="InterPro" id="IPR049174">
    <property type="entry name" value="Beta-AFase-like"/>
</dbReference>
<dbReference type="Proteomes" id="UP000663881">
    <property type="component" value="Unassembled WGS sequence"/>
</dbReference>
<feature type="non-terminal residue" evidence="2">
    <location>
        <position position="1"/>
    </location>
</feature>